<evidence type="ECO:0000313" key="2">
    <source>
        <dbReference type="Proteomes" id="UP000641454"/>
    </source>
</evidence>
<protein>
    <recommendedName>
        <fullName evidence="3">Lipoprotein</fullName>
    </recommendedName>
</protein>
<dbReference type="RefSeq" id="WP_187021471.1">
    <property type="nucleotide sequence ID" value="NZ_JACRUK010000072.1"/>
</dbReference>
<evidence type="ECO:0008006" key="3">
    <source>
        <dbReference type="Google" id="ProtNLM"/>
    </source>
</evidence>
<dbReference type="Proteomes" id="UP000641454">
    <property type="component" value="Unassembled WGS sequence"/>
</dbReference>
<proteinExistence type="predicted"/>
<organism evidence="1 2">
    <name type="scientific">Flavobacterium muglaense</name>
    <dbReference type="NCBI Taxonomy" id="2764716"/>
    <lineage>
        <taxon>Bacteria</taxon>
        <taxon>Pseudomonadati</taxon>
        <taxon>Bacteroidota</taxon>
        <taxon>Flavobacteriia</taxon>
        <taxon>Flavobacteriales</taxon>
        <taxon>Flavobacteriaceae</taxon>
        <taxon>Flavobacterium</taxon>
    </lineage>
</organism>
<dbReference type="PROSITE" id="PS51257">
    <property type="entry name" value="PROKAR_LIPOPROTEIN"/>
    <property type="match status" value="1"/>
</dbReference>
<accession>A0A923N3Y8</accession>
<dbReference type="EMBL" id="JACRUL010000074">
    <property type="protein sequence ID" value="MBC5846124.1"/>
    <property type="molecule type" value="Genomic_DNA"/>
</dbReference>
<evidence type="ECO:0000313" key="1">
    <source>
        <dbReference type="EMBL" id="MBC5846124.1"/>
    </source>
</evidence>
<comment type="caution">
    <text evidence="1">The sequence shown here is derived from an EMBL/GenBank/DDBJ whole genome shotgun (WGS) entry which is preliminary data.</text>
</comment>
<dbReference type="AlphaFoldDB" id="A0A923N3Y8"/>
<name>A0A923N3Y8_9FLAO</name>
<sequence length="305" mass="34689">MKKLFVLLVAVVFVSCSKDSLEPINASAEASLSVLDGKMLSFKDDKSFIKEYSQLSELKSTKEIQSWISKKGHLSRLNTENVSAVYLNDEIDNSEVIYSDALNAILNTDSKFKINETVIWLNERVFYKVNEKDIDKTASELLLIKNKLEVYGSLLNVSSKSSNSTNKTVPNENRSKDWVQYFDNSNRRLVLVLSNETIKYSNGEIASSKMFLYTAEQYKSCSFWRCTWKTNTSTINKLTFAVSFDVASGWTSNQGSGVFDFANGSNILLATNYIPTMNFNGFYNINTSVLYNSSMYNWSQIVQWY</sequence>
<reference evidence="1 2" key="1">
    <citation type="submission" date="2020-08" db="EMBL/GenBank/DDBJ databases">
        <title>Description of novel Flavobacterium F-392 isolate.</title>
        <authorList>
            <person name="Saticioglu I.B."/>
            <person name="Duman M."/>
            <person name="Altun S."/>
        </authorList>
    </citation>
    <scope>NUCLEOTIDE SEQUENCE [LARGE SCALE GENOMIC DNA]</scope>
    <source>
        <strain evidence="1 2">F-392</strain>
    </source>
</reference>
<keyword evidence="2" id="KW-1185">Reference proteome</keyword>
<gene>
    <name evidence="1" type="ORF">H8R25_17035</name>
</gene>